<proteinExistence type="predicted"/>
<comment type="subcellular location">
    <subcellularLocation>
        <location evidence="1">Cell membrane</location>
        <topology evidence="1">Multi-pass membrane protein</topology>
    </subcellularLocation>
</comment>
<dbReference type="Proteomes" id="UP000199705">
    <property type="component" value="Unassembled WGS sequence"/>
</dbReference>
<keyword evidence="10" id="KW-1185">Reference proteome</keyword>
<dbReference type="GO" id="GO:0006865">
    <property type="term" value="P:amino acid transport"/>
    <property type="evidence" value="ECO:0007669"/>
    <property type="project" value="InterPro"/>
</dbReference>
<feature type="domain" description="Thioredoxin" evidence="8">
    <location>
        <begin position="237"/>
        <end position="364"/>
    </location>
</feature>
<dbReference type="PANTHER" id="PTHR15337">
    <property type="entry name" value="ANTERIOR GRADIENT PROTEIN-RELATED"/>
    <property type="match status" value="1"/>
</dbReference>
<reference evidence="10" key="1">
    <citation type="submission" date="2016-10" db="EMBL/GenBank/DDBJ databases">
        <authorList>
            <person name="Varghese N."/>
            <person name="Submissions S."/>
        </authorList>
    </citation>
    <scope>NUCLEOTIDE SEQUENCE [LARGE SCALE GENOMIC DNA]</scope>
    <source>
        <strain evidence="10">Gh-67</strain>
    </source>
</reference>
<protein>
    <submittedName>
        <fullName evidence="9">LysE type translocator</fullName>
    </submittedName>
</protein>
<dbReference type="GO" id="GO:0005886">
    <property type="term" value="C:plasma membrane"/>
    <property type="evidence" value="ECO:0007669"/>
    <property type="project" value="UniProtKB-SubCell"/>
</dbReference>
<organism evidence="9 10">
    <name type="scientific">Mucilaginibacter gossypii</name>
    <dbReference type="NCBI Taxonomy" id="551996"/>
    <lineage>
        <taxon>Bacteria</taxon>
        <taxon>Pseudomonadati</taxon>
        <taxon>Bacteroidota</taxon>
        <taxon>Sphingobacteriia</taxon>
        <taxon>Sphingobacteriales</taxon>
        <taxon>Sphingobacteriaceae</taxon>
        <taxon>Mucilaginibacter</taxon>
    </lineage>
</organism>
<keyword evidence="5 7" id="KW-1133">Transmembrane helix</keyword>
<evidence type="ECO:0000256" key="6">
    <source>
        <dbReference type="ARBA" id="ARBA00023136"/>
    </source>
</evidence>
<gene>
    <name evidence="9" type="ORF">SAMN05192573_112194</name>
</gene>
<sequence>MTKQLKLFWVAFSISFVGALPIGTLNTSIANFALNNDVAGAAWFAFAAILVEVVIVRIGLVVVDHLVRLKKLFKILSIVFCIAILMLAYKTLWAAFHMHNFRDVLPFARINPFYSGLLLSLLNPLHLPFWMGWTAVLKNRKVLSNETRDYNIFIIAIGTGTLLSFIIYGVVGNYLMNILKAQHNLINWILGLTLLMTGLVQAYKLIAAQIQLNRNQMKKSAQILLVFLAPLVIGLASCTPRYKPRLSSQQGINFKTISLADAQALAKAENKPLFVFAHASWCPTCKQMEQEVLIKQELGKAYNPSLVNVAIDIDSGDGKKLKEQYPIRATPTLFFFNADGSLAKKLEGFTTADFLLAEKGTLTKQ</sequence>
<dbReference type="STRING" id="551996.SAMN05192573_112194"/>
<dbReference type="Pfam" id="PF13098">
    <property type="entry name" value="Thioredoxin_2"/>
    <property type="match status" value="1"/>
</dbReference>
<dbReference type="InterPro" id="IPR001123">
    <property type="entry name" value="LeuE-type"/>
</dbReference>
<evidence type="ECO:0000259" key="8">
    <source>
        <dbReference type="PROSITE" id="PS51352"/>
    </source>
</evidence>
<evidence type="ECO:0000256" key="5">
    <source>
        <dbReference type="ARBA" id="ARBA00022989"/>
    </source>
</evidence>
<keyword evidence="4" id="KW-0732">Signal</keyword>
<dbReference type="EMBL" id="FNCG01000012">
    <property type="protein sequence ID" value="SDH78639.1"/>
    <property type="molecule type" value="Genomic_DNA"/>
</dbReference>
<dbReference type="InterPro" id="IPR012336">
    <property type="entry name" value="Thioredoxin-like_fold"/>
</dbReference>
<dbReference type="InterPro" id="IPR051099">
    <property type="entry name" value="AGR/TXD"/>
</dbReference>
<dbReference type="PANTHER" id="PTHR15337:SF11">
    <property type="entry name" value="THIOREDOXIN DOMAIN-CONTAINING PROTEIN"/>
    <property type="match status" value="1"/>
</dbReference>
<accession>A0A1G8F9H1</accession>
<evidence type="ECO:0000256" key="7">
    <source>
        <dbReference type="SAM" id="Phobius"/>
    </source>
</evidence>
<evidence type="ECO:0000256" key="3">
    <source>
        <dbReference type="ARBA" id="ARBA00022692"/>
    </source>
</evidence>
<dbReference type="PROSITE" id="PS51352">
    <property type="entry name" value="THIOREDOXIN_2"/>
    <property type="match status" value="1"/>
</dbReference>
<feature type="transmembrane region" description="Helical" evidence="7">
    <location>
        <begin position="185"/>
        <end position="203"/>
    </location>
</feature>
<evidence type="ECO:0000256" key="2">
    <source>
        <dbReference type="ARBA" id="ARBA00022475"/>
    </source>
</evidence>
<dbReference type="AlphaFoldDB" id="A0A1G8F9H1"/>
<dbReference type="Gene3D" id="3.40.30.10">
    <property type="entry name" value="Glutaredoxin"/>
    <property type="match status" value="1"/>
</dbReference>
<feature type="transmembrane region" description="Helical" evidence="7">
    <location>
        <begin position="7"/>
        <end position="29"/>
    </location>
</feature>
<dbReference type="SUPFAM" id="SSF52833">
    <property type="entry name" value="Thioredoxin-like"/>
    <property type="match status" value="1"/>
</dbReference>
<feature type="transmembrane region" description="Helical" evidence="7">
    <location>
        <begin position="149"/>
        <end position="170"/>
    </location>
</feature>
<keyword evidence="6 7" id="KW-0472">Membrane</keyword>
<evidence type="ECO:0000256" key="4">
    <source>
        <dbReference type="ARBA" id="ARBA00022729"/>
    </source>
</evidence>
<keyword evidence="2" id="KW-1003">Cell membrane</keyword>
<keyword evidence="3 7" id="KW-0812">Transmembrane</keyword>
<evidence type="ECO:0000313" key="9">
    <source>
        <dbReference type="EMBL" id="SDH78639.1"/>
    </source>
</evidence>
<dbReference type="Pfam" id="PF01810">
    <property type="entry name" value="LysE"/>
    <property type="match status" value="1"/>
</dbReference>
<evidence type="ECO:0000313" key="10">
    <source>
        <dbReference type="Proteomes" id="UP000199705"/>
    </source>
</evidence>
<evidence type="ECO:0000256" key="1">
    <source>
        <dbReference type="ARBA" id="ARBA00004651"/>
    </source>
</evidence>
<dbReference type="RefSeq" id="WP_091171932.1">
    <property type="nucleotide sequence ID" value="NZ_FNCG01000012.1"/>
</dbReference>
<feature type="transmembrane region" description="Helical" evidence="7">
    <location>
        <begin position="41"/>
        <end position="63"/>
    </location>
</feature>
<feature type="transmembrane region" description="Helical" evidence="7">
    <location>
        <begin position="223"/>
        <end position="242"/>
    </location>
</feature>
<feature type="transmembrane region" description="Helical" evidence="7">
    <location>
        <begin position="75"/>
        <end position="96"/>
    </location>
</feature>
<name>A0A1G8F9H1_9SPHI</name>
<dbReference type="InterPro" id="IPR013766">
    <property type="entry name" value="Thioredoxin_domain"/>
</dbReference>
<dbReference type="InterPro" id="IPR036249">
    <property type="entry name" value="Thioredoxin-like_sf"/>
</dbReference>
<dbReference type="PROSITE" id="PS51354">
    <property type="entry name" value="GLUTAREDOXIN_2"/>
    <property type="match status" value="1"/>
</dbReference>
<feature type="transmembrane region" description="Helical" evidence="7">
    <location>
        <begin position="116"/>
        <end position="137"/>
    </location>
</feature>